<protein>
    <submittedName>
        <fullName evidence="1">Uncharacterized protein</fullName>
    </submittedName>
</protein>
<dbReference type="Proteomes" id="UP001178507">
    <property type="component" value="Unassembled WGS sequence"/>
</dbReference>
<gene>
    <name evidence="1" type="ORF">EVOR1521_LOCUS14423</name>
</gene>
<dbReference type="EMBL" id="CAUJNA010001716">
    <property type="protein sequence ID" value="CAJ1388596.1"/>
    <property type="molecule type" value="Genomic_DNA"/>
</dbReference>
<accession>A0AA36IKW2</accession>
<comment type="caution">
    <text evidence="1">The sequence shown here is derived from an EMBL/GenBank/DDBJ whole genome shotgun (WGS) entry which is preliminary data.</text>
</comment>
<name>A0AA36IKW2_9DINO</name>
<proteinExistence type="predicted"/>
<keyword evidence="2" id="KW-1185">Reference proteome</keyword>
<reference evidence="1" key="1">
    <citation type="submission" date="2023-08" db="EMBL/GenBank/DDBJ databases">
        <authorList>
            <person name="Chen Y."/>
            <person name="Shah S."/>
            <person name="Dougan E. K."/>
            <person name="Thang M."/>
            <person name="Chan C."/>
        </authorList>
    </citation>
    <scope>NUCLEOTIDE SEQUENCE</scope>
</reference>
<evidence type="ECO:0000313" key="2">
    <source>
        <dbReference type="Proteomes" id="UP001178507"/>
    </source>
</evidence>
<evidence type="ECO:0000313" key="1">
    <source>
        <dbReference type="EMBL" id="CAJ1388596.1"/>
    </source>
</evidence>
<sequence length="105" mass="12103">MSRSQLDLQCVDVSWRRRETRKSPLVSWAAMSPGRDKTKATFQLDRRHLRQSHKVKVKAARCRAEDGIVQTCLSTLDHAEPMSVRVKAHLYQPFGLFLHSFRPTG</sequence>
<organism evidence="1 2">
    <name type="scientific">Effrenium voratum</name>
    <dbReference type="NCBI Taxonomy" id="2562239"/>
    <lineage>
        <taxon>Eukaryota</taxon>
        <taxon>Sar</taxon>
        <taxon>Alveolata</taxon>
        <taxon>Dinophyceae</taxon>
        <taxon>Suessiales</taxon>
        <taxon>Symbiodiniaceae</taxon>
        <taxon>Effrenium</taxon>
    </lineage>
</organism>
<dbReference type="AlphaFoldDB" id="A0AA36IKW2"/>